<dbReference type="Pfam" id="PF02518">
    <property type="entry name" value="HATPase_c"/>
    <property type="match status" value="1"/>
</dbReference>
<dbReference type="GO" id="GO:0016301">
    <property type="term" value="F:kinase activity"/>
    <property type="evidence" value="ECO:0007669"/>
    <property type="project" value="UniProtKB-KW"/>
</dbReference>
<accession>A0ABV5H169</accession>
<dbReference type="Gene3D" id="1.10.287.130">
    <property type="match status" value="1"/>
</dbReference>
<dbReference type="InterPro" id="IPR003661">
    <property type="entry name" value="HisK_dim/P_dom"/>
</dbReference>
<dbReference type="InterPro" id="IPR036890">
    <property type="entry name" value="HATPase_C_sf"/>
</dbReference>
<dbReference type="InterPro" id="IPR011990">
    <property type="entry name" value="TPR-like_helical_dom_sf"/>
</dbReference>
<dbReference type="Pfam" id="PF13424">
    <property type="entry name" value="TPR_12"/>
    <property type="match status" value="1"/>
</dbReference>
<dbReference type="SUPFAM" id="SSF47384">
    <property type="entry name" value="Homodimeric domain of signal transducing histidine kinase"/>
    <property type="match status" value="1"/>
</dbReference>
<evidence type="ECO:0000259" key="12">
    <source>
        <dbReference type="PROSITE" id="PS50109"/>
    </source>
</evidence>
<evidence type="ECO:0000256" key="6">
    <source>
        <dbReference type="ARBA" id="ARBA00022777"/>
    </source>
</evidence>
<keyword evidence="8" id="KW-0902">Two-component regulatory system</keyword>
<name>A0ABV5H169_9FLAO</name>
<dbReference type="PRINTS" id="PR00344">
    <property type="entry name" value="BCTRLSENSOR"/>
</dbReference>
<dbReference type="SMART" id="SM00028">
    <property type="entry name" value="TPR"/>
    <property type="match status" value="7"/>
</dbReference>
<dbReference type="PROSITE" id="PS50005">
    <property type="entry name" value="TPR"/>
    <property type="match status" value="1"/>
</dbReference>
<dbReference type="PANTHER" id="PTHR42878:SF7">
    <property type="entry name" value="SENSOR HISTIDINE KINASE GLRK"/>
    <property type="match status" value="1"/>
</dbReference>
<keyword evidence="11" id="KW-0472">Membrane</keyword>
<evidence type="ECO:0000256" key="7">
    <source>
        <dbReference type="ARBA" id="ARBA00022840"/>
    </source>
</evidence>
<dbReference type="EC" id="2.7.13.3" evidence="2"/>
<evidence type="ECO:0000256" key="1">
    <source>
        <dbReference type="ARBA" id="ARBA00000085"/>
    </source>
</evidence>
<keyword evidence="7" id="KW-0067">ATP-binding</keyword>
<gene>
    <name evidence="13" type="ORF">ACFFU1_12085</name>
</gene>
<dbReference type="Proteomes" id="UP001589590">
    <property type="component" value="Unassembled WGS sequence"/>
</dbReference>
<dbReference type="SMART" id="SM00387">
    <property type="entry name" value="HATPase_c"/>
    <property type="match status" value="1"/>
</dbReference>
<keyword evidence="4" id="KW-0808">Transferase</keyword>
<keyword evidence="9" id="KW-0802">TPR repeat</keyword>
<sequence>MKKTFSFFLFLSLFLGHSQTKEIDSLFIELAFQKQDSTKVLPYLHLVKSLYAIGKYDRAIKYIQASEKLSLSFNYKKGIAETNYYKALYYVQKDDYINAINSFSKANDFYNQQKNTLGIAHVNNHLGIIETKRGNYKKGLEYSLAAINTLQYFDQKQELSLAYNNLAKTYFSTGLENKAIEFNLKALDLQEQLSDTTAIHSTSKRLANLYYEKHDHYNAIEYFEKVLKYNGHSDSLQSSVYPKLGGEYLALKQYEPATQYLIKGYNINRKTNNKPNLLIALNNLGDLNLQKNRLRTAQKQLLEAGEIAKEIDNKTELLRQYYLMKVVDSTQRNFHNAFIWQSKYYQLKSSLSKVKTPEKKESKLPFSVALESKISPSEINHLPKTENKPQTTSKLKFDNINTFSFYALLLALLIMTSILFVINSKRNKALKKLEDLKEKNITLEVENAAFVEETKNLENVINVKDKLFSIISHDLKDSLSSINGFIDLLKDGSLSREEFDSLIPELSDNANNASLLLFNLLNWSKSQMQSLDPKATLFDIQEVFIDKVNLIEQRMETKGITLINNSLRSFIFADRSMFEIVIQNLLANALKFCNNGDIVSISNQISRGHCIISISDTGIGISKENIDKLFTNSSFTTSGTNNEKGTGLGLSICKELVELNHGKIWVESMPDVGTTFHIELPKSQPAPVIPTV</sequence>
<dbReference type="EMBL" id="JBHMFA010000009">
    <property type="protein sequence ID" value="MFB9105645.1"/>
    <property type="molecule type" value="Genomic_DNA"/>
</dbReference>
<keyword evidence="14" id="KW-1185">Reference proteome</keyword>
<feature type="repeat" description="TPR" evidence="9">
    <location>
        <begin position="200"/>
        <end position="233"/>
    </location>
</feature>
<evidence type="ECO:0000313" key="13">
    <source>
        <dbReference type="EMBL" id="MFB9105645.1"/>
    </source>
</evidence>
<evidence type="ECO:0000256" key="8">
    <source>
        <dbReference type="ARBA" id="ARBA00023012"/>
    </source>
</evidence>
<dbReference type="Gene3D" id="3.30.565.10">
    <property type="entry name" value="Histidine kinase-like ATPase, C-terminal domain"/>
    <property type="match status" value="1"/>
</dbReference>
<feature type="domain" description="Histidine kinase" evidence="12">
    <location>
        <begin position="470"/>
        <end position="684"/>
    </location>
</feature>
<dbReference type="CDD" id="cd00082">
    <property type="entry name" value="HisKA"/>
    <property type="match status" value="1"/>
</dbReference>
<keyword evidence="6 13" id="KW-0418">Kinase</keyword>
<feature type="coiled-coil region" evidence="10">
    <location>
        <begin position="426"/>
        <end position="453"/>
    </location>
</feature>
<dbReference type="SMART" id="SM00388">
    <property type="entry name" value="HisKA"/>
    <property type="match status" value="1"/>
</dbReference>
<keyword evidence="10" id="KW-0175">Coiled coil</keyword>
<comment type="catalytic activity">
    <reaction evidence="1">
        <text>ATP + protein L-histidine = ADP + protein N-phospho-L-histidine.</text>
        <dbReference type="EC" id="2.7.13.3"/>
    </reaction>
</comment>
<keyword evidence="11" id="KW-1133">Transmembrane helix</keyword>
<dbReference type="InterPro" id="IPR005467">
    <property type="entry name" value="His_kinase_dom"/>
</dbReference>
<evidence type="ECO:0000256" key="5">
    <source>
        <dbReference type="ARBA" id="ARBA00022741"/>
    </source>
</evidence>
<feature type="transmembrane region" description="Helical" evidence="11">
    <location>
        <begin position="403"/>
        <end position="422"/>
    </location>
</feature>
<keyword evidence="11" id="KW-0812">Transmembrane</keyword>
<organism evidence="13 14">
    <name type="scientific">Algibacter miyuki</name>
    <dbReference type="NCBI Taxonomy" id="1306933"/>
    <lineage>
        <taxon>Bacteria</taxon>
        <taxon>Pseudomonadati</taxon>
        <taxon>Bacteroidota</taxon>
        <taxon>Flavobacteriia</taxon>
        <taxon>Flavobacteriales</taxon>
        <taxon>Flavobacteriaceae</taxon>
        <taxon>Algibacter</taxon>
    </lineage>
</organism>
<evidence type="ECO:0000256" key="4">
    <source>
        <dbReference type="ARBA" id="ARBA00022679"/>
    </source>
</evidence>
<dbReference type="SUPFAM" id="SSF55874">
    <property type="entry name" value="ATPase domain of HSP90 chaperone/DNA topoisomerase II/histidine kinase"/>
    <property type="match status" value="1"/>
</dbReference>
<dbReference type="Gene3D" id="1.25.40.10">
    <property type="entry name" value="Tetratricopeptide repeat domain"/>
    <property type="match status" value="2"/>
</dbReference>
<comment type="caution">
    <text evidence="13">The sequence shown here is derived from an EMBL/GenBank/DDBJ whole genome shotgun (WGS) entry which is preliminary data.</text>
</comment>
<evidence type="ECO:0000256" key="3">
    <source>
        <dbReference type="ARBA" id="ARBA00022553"/>
    </source>
</evidence>
<dbReference type="Pfam" id="PF13181">
    <property type="entry name" value="TPR_8"/>
    <property type="match status" value="1"/>
</dbReference>
<keyword evidence="3" id="KW-0597">Phosphoprotein</keyword>
<dbReference type="InterPro" id="IPR050351">
    <property type="entry name" value="BphY/WalK/GraS-like"/>
</dbReference>
<evidence type="ECO:0000256" key="2">
    <source>
        <dbReference type="ARBA" id="ARBA00012438"/>
    </source>
</evidence>
<reference evidence="13 14" key="1">
    <citation type="submission" date="2024-09" db="EMBL/GenBank/DDBJ databases">
        <authorList>
            <person name="Sun Q."/>
            <person name="Mori K."/>
        </authorList>
    </citation>
    <scope>NUCLEOTIDE SEQUENCE [LARGE SCALE GENOMIC DNA]</scope>
    <source>
        <strain evidence="13 14">CECT 8300</strain>
    </source>
</reference>
<dbReference type="RefSeq" id="WP_290271842.1">
    <property type="nucleotide sequence ID" value="NZ_JAUFQP010000013.1"/>
</dbReference>
<dbReference type="InterPro" id="IPR036097">
    <property type="entry name" value="HisK_dim/P_sf"/>
</dbReference>
<evidence type="ECO:0000256" key="11">
    <source>
        <dbReference type="SAM" id="Phobius"/>
    </source>
</evidence>
<dbReference type="InterPro" id="IPR004358">
    <property type="entry name" value="Sig_transdc_His_kin-like_C"/>
</dbReference>
<evidence type="ECO:0000313" key="14">
    <source>
        <dbReference type="Proteomes" id="UP001589590"/>
    </source>
</evidence>
<keyword evidence="5" id="KW-0547">Nucleotide-binding</keyword>
<dbReference type="PANTHER" id="PTHR42878">
    <property type="entry name" value="TWO-COMPONENT HISTIDINE KINASE"/>
    <property type="match status" value="1"/>
</dbReference>
<evidence type="ECO:0000256" key="10">
    <source>
        <dbReference type="SAM" id="Coils"/>
    </source>
</evidence>
<dbReference type="InterPro" id="IPR019734">
    <property type="entry name" value="TPR_rpt"/>
</dbReference>
<evidence type="ECO:0000256" key="9">
    <source>
        <dbReference type="PROSITE-ProRule" id="PRU00339"/>
    </source>
</evidence>
<dbReference type="SUPFAM" id="SSF48452">
    <property type="entry name" value="TPR-like"/>
    <property type="match status" value="2"/>
</dbReference>
<protein>
    <recommendedName>
        <fullName evidence="2">histidine kinase</fullName>
        <ecNumber evidence="2">2.7.13.3</ecNumber>
    </recommendedName>
</protein>
<dbReference type="InterPro" id="IPR003594">
    <property type="entry name" value="HATPase_dom"/>
</dbReference>
<proteinExistence type="predicted"/>
<dbReference type="PROSITE" id="PS50109">
    <property type="entry name" value="HIS_KIN"/>
    <property type="match status" value="1"/>
</dbReference>